<accession>A0A182REW6</accession>
<evidence type="ECO:0000256" key="5">
    <source>
        <dbReference type="SAM" id="SignalP"/>
    </source>
</evidence>
<feature type="domain" description="LRRCT" evidence="6">
    <location>
        <begin position="386"/>
        <end position="443"/>
    </location>
</feature>
<keyword evidence="4" id="KW-1133">Transmembrane helix</keyword>
<evidence type="ECO:0000256" key="2">
    <source>
        <dbReference type="ARBA" id="ARBA00022729"/>
    </source>
</evidence>
<feature type="signal peptide" evidence="5">
    <location>
        <begin position="1"/>
        <end position="19"/>
    </location>
</feature>
<protein>
    <submittedName>
        <fullName evidence="7">LRRCT domain-containing protein</fullName>
    </submittedName>
</protein>
<dbReference type="InterPro" id="IPR003591">
    <property type="entry name" value="Leu-rich_rpt_typical-subtyp"/>
</dbReference>
<reference evidence="7" key="1">
    <citation type="submission" date="2020-05" db="UniProtKB">
        <authorList>
            <consortium name="EnsemblMetazoa"/>
        </authorList>
    </citation>
    <scope>IDENTIFICATION</scope>
    <source>
        <strain evidence="7">FUMOZ</strain>
    </source>
</reference>
<dbReference type="EnsemblMetazoa" id="AFUN004744-RA">
    <property type="protein sequence ID" value="AFUN004744-PA"/>
    <property type="gene ID" value="AFUN004744"/>
</dbReference>
<sequence length="508" mass="58983">MRHIRIWYVVQLLMNITVSVVVNTANVCQYMQCTEDATKLTLQFNVTMWEAFSEQPNAAFNIGSWNWSTLDPLVQKNRTSEVVFNGFDFPHIDSLQGHLSVTTLNLDNNQITTVEEEAFANFKNLVSLSLRRNMITIVRDYVDSPNMLQYLDLSYNWIEDIKGLKTFMLPHLAYLNLSHNRIESVQSELSKLKALDILDLSHNAIKKDGKPFVLPKNLSQLLLSHNELTTWPFAYVPETLTVLSLSFNQIDFTEQATSVRSLDLSSNRLASFCSECFPAVEELDLSGNYFEAFPQFSNRTSTVRKISFNRMPNLRIIKRSDFTEIEEHLHELEVSFCPRLSTIESNAFIDLKQLKRLDLSFNALQQVPENMINWNRLEHGVDLQGNPINCNCSMQWLVDRVIPAMHSRRELHKLFPKLRCAQPPMYKDYLIVHLTLHENLLCRKYREMDLPGMETVVQSMKEHRQMQVVRAQKIILVFLIIGIVALSCYLAYLKLTIPRHTVRPLYYQ</sequence>
<dbReference type="AlphaFoldDB" id="A0A182REW6"/>
<dbReference type="STRING" id="62324.A0A182REW6"/>
<dbReference type="PROSITE" id="PS51450">
    <property type="entry name" value="LRR"/>
    <property type="match status" value="3"/>
</dbReference>
<evidence type="ECO:0000256" key="4">
    <source>
        <dbReference type="SAM" id="Phobius"/>
    </source>
</evidence>
<feature type="chain" id="PRO_5030024197" evidence="5">
    <location>
        <begin position="20"/>
        <end position="508"/>
    </location>
</feature>
<name>A0A182REW6_ANOFN</name>
<dbReference type="Gene3D" id="3.80.10.10">
    <property type="entry name" value="Ribonuclease Inhibitor"/>
    <property type="match status" value="3"/>
</dbReference>
<dbReference type="GO" id="GO:0071944">
    <property type="term" value="C:cell periphery"/>
    <property type="evidence" value="ECO:0007669"/>
    <property type="project" value="UniProtKB-ARBA"/>
</dbReference>
<evidence type="ECO:0000313" key="7">
    <source>
        <dbReference type="EnsemblMetazoa" id="AFUN004744-PA"/>
    </source>
</evidence>
<dbReference type="Pfam" id="PF13855">
    <property type="entry name" value="LRR_8"/>
    <property type="match status" value="2"/>
</dbReference>
<keyword evidence="2 5" id="KW-0732">Signal</keyword>
<dbReference type="SMART" id="SM00082">
    <property type="entry name" value="LRRCT"/>
    <property type="match status" value="1"/>
</dbReference>
<dbReference type="InterPro" id="IPR050333">
    <property type="entry name" value="SLRP"/>
</dbReference>
<dbReference type="InterPro" id="IPR000483">
    <property type="entry name" value="Cys-rich_flank_reg_C"/>
</dbReference>
<evidence type="ECO:0000256" key="1">
    <source>
        <dbReference type="ARBA" id="ARBA00022614"/>
    </source>
</evidence>
<feature type="transmembrane region" description="Helical" evidence="4">
    <location>
        <begin position="474"/>
        <end position="493"/>
    </location>
</feature>
<dbReference type="InterPro" id="IPR001611">
    <property type="entry name" value="Leu-rich_rpt"/>
</dbReference>
<keyword evidence="1" id="KW-0433">Leucine-rich repeat</keyword>
<keyword evidence="4" id="KW-0812">Transmembrane</keyword>
<evidence type="ECO:0000256" key="3">
    <source>
        <dbReference type="ARBA" id="ARBA00022737"/>
    </source>
</evidence>
<dbReference type="VEuPathDB" id="VectorBase:AFUN004744"/>
<dbReference type="GO" id="GO:0005615">
    <property type="term" value="C:extracellular space"/>
    <property type="evidence" value="ECO:0007669"/>
    <property type="project" value="TreeGrafter"/>
</dbReference>
<evidence type="ECO:0000259" key="6">
    <source>
        <dbReference type="SMART" id="SM00082"/>
    </source>
</evidence>
<dbReference type="SUPFAM" id="SSF52058">
    <property type="entry name" value="L domain-like"/>
    <property type="match status" value="1"/>
</dbReference>
<dbReference type="PANTHER" id="PTHR45712:SF22">
    <property type="entry name" value="INSULIN-LIKE GROWTH FACTOR-BINDING PROTEIN COMPLEX ACID LABILE SUBUNIT"/>
    <property type="match status" value="1"/>
</dbReference>
<dbReference type="PANTHER" id="PTHR45712">
    <property type="entry name" value="AGAP008170-PA"/>
    <property type="match status" value="1"/>
</dbReference>
<dbReference type="SMART" id="SM00365">
    <property type="entry name" value="LRR_SD22"/>
    <property type="match status" value="6"/>
</dbReference>
<dbReference type="Pfam" id="PF13516">
    <property type="entry name" value="LRR_6"/>
    <property type="match status" value="1"/>
</dbReference>
<dbReference type="SMART" id="SM00369">
    <property type="entry name" value="LRR_TYP"/>
    <property type="match status" value="6"/>
</dbReference>
<keyword evidence="4" id="KW-0472">Membrane</keyword>
<dbReference type="InterPro" id="IPR032675">
    <property type="entry name" value="LRR_dom_sf"/>
</dbReference>
<proteinExistence type="predicted"/>
<dbReference type="VEuPathDB" id="VectorBase:AFUN2_013166"/>
<organism evidence="7">
    <name type="scientific">Anopheles funestus</name>
    <name type="common">African malaria mosquito</name>
    <dbReference type="NCBI Taxonomy" id="62324"/>
    <lineage>
        <taxon>Eukaryota</taxon>
        <taxon>Metazoa</taxon>
        <taxon>Ecdysozoa</taxon>
        <taxon>Arthropoda</taxon>
        <taxon>Hexapoda</taxon>
        <taxon>Insecta</taxon>
        <taxon>Pterygota</taxon>
        <taxon>Neoptera</taxon>
        <taxon>Endopterygota</taxon>
        <taxon>Diptera</taxon>
        <taxon>Nematocera</taxon>
        <taxon>Culicoidea</taxon>
        <taxon>Culicidae</taxon>
        <taxon>Anophelinae</taxon>
        <taxon>Anopheles</taxon>
    </lineage>
</organism>
<keyword evidence="3" id="KW-0677">Repeat</keyword>